<accession>A0A4R8UE79</accession>
<dbReference type="Pfam" id="PF19850">
    <property type="entry name" value="DUF6325"/>
    <property type="match status" value="1"/>
</dbReference>
<dbReference type="AlphaFoldDB" id="A0A4R8UE79"/>
<dbReference type="Proteomes" id="UP000297866">
    <property type="component" value="Unassembled WGS sequence"/>
</dbReference>
<organism evidence="1 2">
    <name type="scientific">Cryobacterium tagatosivorans</name>
    <dbReference type="NCBI Taxonomy" id="1259199"/>
    <lineage>
        <taxon>Bacteria</taxon>
        <taxon>Bacillati</taxon>
        <taxon>Actinomycetota</taxon>
        <taxon>Actinomycetes</taxon>
        <taxon>Micrococcales</taxon>
        <taxon>Microbacteriaceae</taxon>
        <taxon>Cryobacterium</taxon>
    </lineage>
</organism>
<dbReference type="RefSeq" id="WP_134489995.1">
    <property type="nucleotide sequence ID" value="NZ_SOEZ01000041.1"/>
</dbReference>
<dbReference type="EMBL" id="SOEZ01000041">
    <property type="protein sequence ID" value="TFB51524.1"/>
    <property type="molecule type" value="Genomic_DNA"/>
</dbReference>
<keyword evidence="2" id="KW-1185">Reference proteome</keyword>
<evidence type="ECO:0000313" key="2">
    <source>
        <dbReference type="Proteomes" id="UP000297866"/>
    </source>
</evidence>
<name>A0A4R8UE79_9MICO</name>
<evidence type="ECO:0008006" key="3">
    <source>
        <dbReference type="Google" id="ProtNLM"/>
    </source>
</evidence>
<reference evidence="1 2" key="1">
    <citation type="submission" date="2019-03" db="EMBL/GenBank/DDBJ databases">
        <title>Genomics of glacier-inhabiting Cryobacterium strains.</title>
        <authorList>
            <person name="Liu Q."/>
            <person name="Xin Y.-H."/>
        </authorList>
    </citation>
    <scope>NUCLEOTIDE SEQUENCE [LARGE SCALE GENOMIC DNA]</scope>
    <source>
        <strain evidence="1 2">Sr47</strain>
    </source>
</reference>
<dbReference type="OrthoDB" id="1779644at2"/>
<proteinExistence type="predicted"/>
<gene>
    <name evidence="1" type="ORF">E3O23_08300</name>
</gene>
<evidence type="ECO:0000313" key="1">
    <source>
        <dbReference type="EMBL" id="TFB51524.1"/>
    </source>
</evidence>
<dbReference type="InterPro" id="IPR046288">
    <property type="entry name" value="DUF6325"/>
</dbReference>
<comment type="caution">
    <text evidence="1">The sequence shown here is derived from an EMBL/GenBank/DDBJ whole genome shotgun (WGS) entry which is preliminary data.</text>
</comment>
<sequence length="168" mass="17551">MLGPIEIVVIAFPGNQFKGEILPAISDLVDSDTISIVDALFVRKDADGAVEYTEFEELGENADAAFLTEVIDHIEGLISDEDVDELAEGLENDSSAAVLAFEHTWVKPLRDAIVGAGGALLESVRIPGVVVEEVLAALVDAEIDLEAEADAGAELTAGTTTKAGADTD</sequence>
<protein>
    <recommendedName>
        <fullName evidence="3">DUF1269 domain-containing protein</fullName>
    </recommendedName>
</protein>